<dbReference type="EMBL" id="BSFP01000074">
    <property type="protein sequence ID" value="GLL06550.1"/>
    <property type="molecule type" value="Genomic_DNA"/>
</dbReference>
<accession>A0A9W6NQU2</accession>
<organism evidence="2 3">
    <name type="scientific">Dactylosporangium matsuzakiense</name>
    <dbReference type="NCBI Taxonomy" id="53360"/>
    <lineage>
        <taxon>Bacteria</taxon>
        <taxon>Bacillati</taxon>
        <taxon>Actinomycetota</taxon>
        <taxon>Actinomycetes</taxon>
        <taxon>Micromonosporales</taxon>
        <taxon>Micromonosporaceae</taxon>
        <taxon>Dactylosporangium</taxon>
    </lineage>
</organism>
<dbReference type="AlphaFoldDB" id="A0A9W6NQU2"/>
<keyword evidence="3" id="KW-1185">Reference proteome</keyword>
<gene>
    <name evidence="2" type="ORF">GCM10017581_083000</name>
</gene>
<feature type="region of interest" description="Disordered" evidence="1">
    <location>
        <begin position="1"/>
        <end position="20"/>
    </location>
</feature>
<dbReference type="Proteomes" id="UP001143480">
    <property type="component" value="Unassembled WGS sequence"/>
</dbReference>
<proteinExistence type="predicted"/>
<evidence type="ECO:0000313" key="2">
    <source>
        <dbReference type="EMBL" id="GLL06550.1"/>
    </source>
</evidence>
<reference evidence="2" key="1">
    <citation type="journal article" date="2014" name="Int. J. Syst. Evol. Microbiol.">
        <title>Complete genome sequence of Corynebacterium casei LMG S-19264T (=DSM 44701T), isolated from a smear-ripened cheese.</title>
        <authorList>
            <consortium name="US DOE Joint Genome Institute (JGI-PGF)"/>
            <person name="Walter F."/>
            <person name="Albersmeier A."/>
            <person name="Kalinowski J."/>
            <person name="Ruckert C."/>
        </authorList>
    </citation>
    <scope>NUCLEOTIDE SEQUENCE</scope>
    <source>
        <strain evidence="2">VKM Ac-1321</strain>
    </source>
</reference>
<evidence type="ECO:0000313" key="3">
    <source>
        <dbReference type="Proteomes" id="UP001143480"/>
    </source>
</evidence>
<reference evidence="2" key="2">
    <citation type="submission" date="2023-01" db="EMBL/GenBank/DDBJ databases">
        <authorList>
            <person name="Sun Q."/>
            <person name="Evtushenko L."/>
        </authorList>
    </citation>
    <scope>NUCLEOTIDE SEQUENCE</scope>
    <source>
        <strain evidence="2">VKM Ac-1321</strain>
    </source>
</reference>
<sequence length="60" mass="6493">MARTHDVDGPAAVAAGRGRGVTVRERQELRVGAAGGLLHAWRQKEVERPSLYRASRAPTT</sequence>
<evidence type="ECO:0000256" key="1">
    <source>
        <dbReference type="SAM" id="MobiDB-lite"/>
    </source>
</evidence>
<comment type="caution">
    <text evidence="2">The sequence shown here is derived from an EMBL/GenBank/DDBJ whole genome shotgun (WGS) entry which is preliminary data.</text>
</comment>
<name>A0A9W6NQU2_9ACTN</name>
<protein>
    <submittedName>
        <fullName evidence="2">Uncharacterized protein</fullName>
    </submittedName>
</protein>